<feature type="signal peptide" evidence="1">
    <location>
        <begin position="1"/>
        <end position="24"/>
    </location>
</feature>
<comment type="caution">
    <text evidence="2">The sequence shown here is derived from an EMBL/GenBank/DDBJ whole genome shotgun (WGS) entry which is preliminary data.</text>
</comment>
<feature type="chain" id="PRO_5046907190" evidence="1">
    <location>
        <begin position="25"/>
        <end position="235"/>
    </location>
</feature>
<accession>A0ABV0BKU7</accession>
<dbReference type="InterPro" id="IPR021413">
    <property type="entry name" value="DUF3053"/>
</dbReference>
<proteinExistence type="predicted"/>
<evidence type="ECO:0000256" key="1">
    <source>
        <dbReference type="SAM" id="SignalP"/>
    </source>
</evidence>
<dbReference type="EMBL" id="JBBYXI010000001">
    <property type="protein sequence ID" value="MEN3930155.1"/>
    <property type="molecule type" value="Genomic_DNA"/>
</dbReference>
<reference evidence="2 3" key="1">
    <citation type="submission" date="2024-04" db="EMBL/GenBank/DDBJ databases">
        <title>A novel species isolated from cricket.</title>
        <authorList>
            <person name="Wang H.-C."/>
        </authorList>
    </citation>
    <scope>NUCLEOTIDE SEQUENCE [LARGE SCALE GENOMIC DNA]</scope>
    <source>
        <strain evidence="2 3">WL0021</strain>
    </source>
</reference>
<gene>
    <name evidence="2" type="ORF">WJT86_03650</name>
</gene>
<dbReference type="Proteomes" id="UP001418637">
    <property type="component" value="Unassembled WGS sequence"/>
</dbReference>
<keyword evidence="1" id="KW-0732">Signal</keyword>
<evidence type="ECO:0000313" key="2">
    <source>
        <dbReference type="EMBL" id="MEN3930155.1"/>
    </source>
</evidence>
<evidence type="ECO:0000313" key="3">
    <source>
        <dbReference type="Proteomes" id="UP001418637"/>
    </source>
</evidence>
<sequence length="235" mass="26338">MFSFISRRLLIVATVFLSVGALTACGDKEPEQRKAFIEFLQKDVIPRAPNVIYMKDEQKKAFGPYADHYQLILDFNTTQNETTSVMNKFSALRSKMTNMQGIQQNWKEISELRNVLMNKVIADLKVNLEKIKGQVAALKQPDDLKPVFAEAFSKSVEMPASLFANAAPAIDTTMQALEALGKFLDDNKSKLTISGMTVNTNDNKLRAELQTLMNTYNQSAMALLQAMKPLMSMGR</sequence>
<dbReference type="PROSITE" id="PS51257">
    <property type="entry name" value="PROKAR_LIPOPROTEIN"/>
    <property type="match status" value="1"/>
</dbReference>
<protein>
    <submittedName>
        <fullName evidence="2">DUF3053 family protein</fullName>
    </submittedName>
</protein>
<name>A0ABV0BKU7_9HYPH</name>
<dbReference type="RefSeq" id="WP_346336121.1">
    <property type="nucleotide sequence ID" value="NZ_JBBYXI010000001.1"/>
</dbReference>
<keyword evidence="3" id="KW-1185">Reference proteome</keyword>
<dbReference type="Pfam" id="PF11254">
    <property type="entry name" value="DUF3053"/>
    <property type="match status" value="1"/>
</dbReference>
<organism evidence="2 3">
    <name type="scientific">Hohaiivirga grylli</name>
    <dbReference type="NCBI Taxonomy" id="3133970"/>
    <lineage>
        <taxon>Bacteria</taxon>
        <taxon>Pseudomonadati</taxon>
        <taxon>Pseudomonadota</taxon>
        <taxon>Alphaproteobacteria</taxon>
        <taxon>Hyphomicrobiales</taxon>
        <taxon>Methylobacteriaceae</taxon>
        <taxon>Hohaiivirga</taxon>
    </lineage>
</organism>